<dbReference type="InterPro" id="IPR050283">
    <property type="entry name" value="E-box_TF_Regulators"/>
</dbReference>
<proteinExistence type="predicted"/>
<dbReference type="GO" id="GO:0000981">
    <property type="term" value="F:DNA-binding transcription factor activity, RNA polymerase II-specific"/>
    <property type="evidence" value="ECO:0007669"/>
    <property type="project" value="TreeGrafter"/>
</dbReference>
<name>A0A9Q0SA60_9DIPT</name>
<keyword evidence="2" id="KW-0238">DNA-binding</keyword>
<dbReference type="PROSITE" id="PS50888">
    <property type="entry name" value="BHLH"/>
    <property type="match status" value="1"/>
</dbReference>
<dbReference type="OrthoDB" id="6020543at2759"/>
<dbReference type="InterPro" id="IPR036638">
    <property type="entry name" value="HLH_DNA-bd_sf"/>
</dbReference>
<dbReference type="InterPro" id="IPR002557">
    <property type="entry name" value="Chitin-bd_dom"/>
</dbReference>
<dbReference type="GO" id="GO:0008061">
    <property type="term" value="F:chitin binding"/>
    <property type="evidence" value="ECO:0007669"/>
    <property type="project" value="InterPro"/>
</dbReference>
<dbReference type="Pfam" id="PF00010">
    <property type="entry name" value="HLH"/>
    <property type="match status" value="1"/>
</dbReference>
<dbReference type="GO" id="GO:0032502">
    <property type="term" value="P:developmental process"/>
    <property type="evidence" value="ECO:0007669"/>
    <property type="project" value="TreeGrafter"/>
</dbReference>
<sequence>HLFDGHQIHATGSTSSGSDFFLCDDYSSDSDAYSGFNSDQENNEEKIITKSRRNKGINHQAQQRQAANLRERRRMQSINEAFEGLRSHIPTLPYEKKLSKVDTLKLAISYITFLGEMVKKDKNGNETGLSGLQKNYKKEPPKKFIVKGRAFLLVGSDAQNYATGLQIADDPPTCTKAGAQCATDCSTLMICTANNPFPIDGFRCPSPNQYCVNGACVTKPSPSCGYRPSFICTSDGVFPEPSDCTKFHICENGESTFFTCPPGFVFNSKLNICQKGTTPCSKIDCSKATAAKPYITYASNPAYFAYCSNVLGQITTYLFKCQYEQFQIFDTTLNDCRYNCKAKGYFQDPSDCAQYFYCSAANAKPSAALVCGNNYVFDGATCNKDATKCQYPPPTEETIIVPTTTAAPTTAAPTTEAPTTEATTTEAPTTEAPTSTTAAATPSGPVTEPEATDATTEGA</sequence>
<feature type="compositionally biased region" description="Low complexity" evidence="5">
    <location>
        <begin position="404"/>
        <end position="447"/>
    </location>
</feature>
<dbReference type="SMART" id="SM00353">
    <property type="entry name" value="HLH"/>
    <property type="match status" value="1"/>
</dbReference>
<dbReference type="CDD" id="cd11417">
    <property type="entry name" value="bHLH_TS_PTF1A"/>
    <property type="match status" value="1"/>
</dbReference>
<dbReference type="GO" id="GO:0005576">
    <property type="term" value="C:extracellular region"/>
    <property type="evidence" value="ECO:0007669"/>
    <property type="project" value="InterPro"/>
</dbReference>
<dbReference type="EMBL" id="WJQU01000001">
    <property type="protein sequence ID" value="KAJ6649165.1"/>
    <property type="molecule type" value="Genomic_DNA"/>
</dbReference>
<dbReference type="Gene3D" id="4.10.280.10">
    <property type="entry name" value="Helix-loop-helix DNA-binding domain"/>
    <property type="match status" value="1"/>
</dbReference>
<dbReference type="GO" id="GO:0000977">
    <property type="term" value="F:RNA polymerase II transcription regulatory region sequence-specific DNA binding"/>
    <property type="evidence" value="ECO:0007669"/>
    <property type="project" value="TreeGrafter"/>
</dbReference>
<dbReference type="SMART" id="SM00494">
    <property type="entry name" value="ChtBD2"/>
    <property type="match status" value="2"/>
</dbReference>
<evidence type="ECO:0000256" key="1">
    <source>
        <dbReference type="ARBA" id="ARBA00023015"/>
    </source>
</evidence>
<evidence type="ECO:0000256" key="4">
    <source>
        <dbReference type="ARBA" id="ARBA00023242"/>
    </source>
</evidence>
<feature type="region of interest" description="Disordered" evidence="5">
    <location>
        <begin position="404"/>
        <end position="459"/>
    </location>
</feature>
<dbReference type="SUPFAM" id="SSF47459">
    <property type="entry name" value="HLH, helix-loop-helix DNA-binding domain"/>
    <property type="match status" value="1"/>
</dbReference>
<evidence type="ECO:0000256" key="2">
    <source>
        <dbReference type="ARBA" id="ARBA00023125"/>
    </source>
</evidence>
<dbReference type="InterPro" id="IPR036508">
    <property type="entry name" value="Chitin-bd_dom_sf"/>
</dbReference>
<keyword evidence="9" id="KW-1185">Reference proteome</keyword>
<dbReference type="InterPro" id="IPR011598">
    <property type="entry name" value="bHLH_dom"/>
</dbReference>
<dbReference type="Proteomes" id="UP001151699">
    <property type="component" value="Chromosome A"/>
</dbReference>
<dbReference type="Gene3D" id="2.170.140.10">
    <property type="entry name" value="Chitin binding domain"/>
    <property type="match status" value="1"/>
</dbReference>
<keyword evidence="1" id="KW-0805">Transcription regulation</keyword>
<dbReference type="PANTHER" id="PTHR23349">
    <property type="entry name" value="BASIC HELIX-LOOP-HELIX TRANSCRIPTION FACTOR, TWIST"/>
    <property type="match status" value="1"/>
</dbReference>
<evidence type="ECO:0000259" key="6">
    <source>
        <dbReference type="PROSITE" id="PS50888"/>
    </source>
</evidence>
<evidence type="ECO:0000256" key="5">
    <source>
        <dbReference type="SAM" id="MobiDB-lite"/>
    </source>
</evidence>
<gene>
    <name evidence="8" type="primary">ptf1a</name>
    <name evidence="8" type="ORF">Bhyg_04398</name>
</gene>
<evidence type="ECO:0000313" key="9">
    <source>
        <dbReference type="Proteomes" id="UP001151699"/>
    </source>
</evidence>
<accession>A0A9Q0SA60</accession>
<keyword evidence="4" id="KW-0539">Nucleus</keyword>
<feature type="non-terminal residue" evidence="8">
    <location>
        <position position="1"/>
    </location>
</feature>
<feature type="domain" description="Chitin-binding type-2" evidence="7">
    <location>
        <begin position="337"/>
        <end position="391"/>
    </location>
</feature>
<feature type="domain" description="BHLH" evidence="6">
    <location>
        <begin position="62"/>
        <end position="114"/>
    </location>
</feature>
<dbReference type="AlphaFoldDB" id="A0A9Q0SA60"/>
<feature type="domain" description="Chitin-binding type-2" evidence="7">
    <location>
        <begin position="229"/>
        <end position="282"/>
    </location>
</feature>
<evidence type="ECO:0000256" key="3">
    <source>
        <dbReference type="ARBA" id="ARBA00023163"/>
    </source>
</evidence>
<dbReference type="SUPFAM" id="SSF57625">
    <property type="entry name" value="Invertebrate chitin-binding proteins"/>
    <property type="match status" value="2"/>
</dbReference>
<dbReference type="PANTHER" id="PTHR23349:SF112">
    <property type="entry name" value="48 RELATED 1, ISOFORM B"/>
    <property type="match status" value="1"/>
</dbReference>
<reference evidence="8" key="1">
    <citation type="submission" date="2022-07" db="EMBL/GenBank/DDBJ databases">
        <authorList>
            <person name="Trinca V."/>
            <person name="Uliana J.V.C."/>
            <person name="Torres T.T."/>
            <person name="Ward R.J."/>
            <person name="Monesi N."/>
        </authorList>
    </citation>
    <scope>NUCLEOTIDE SEQUENCE</scope>
    <source>
        <strain evidence="8">HSMRA1968</strain>
        <tissue evidence="8">Whole embryos</tissue>
    </source>
</reference>
<dbReference type="Pfam" id="PF01607">
    <property type="entry name" value="CBM_14"/>
    <property type="match status" value="1"/>
</dbReference>
<dbReference type="PROSITE" id="PS50940">
    <property type="entry name" value="CHIT_BIND_II"/>
    <property type="match status" value="2"/>
</dbReference>
<protein>
    <submittedName>
        <fullName evidence="8">Pancreas transcription factor 1 subunit alpha</fullName>
    </submittedName>
</protein>
<dbReference type="GO" id="GO:0046983">
    <property type="term" value="F:protein dimerization activity"/>
    <property type="evidence" value="ECO:0007669"/>
    <property type="project" value="InterPro"/>
</dbReference>
<keyword evidence="3" id="KW-0804">Transcription</keyword>
<comment type="caution">
    <text evidence="8">The sequence shown here is derived from an EMBL/GenBank/DDBJ whole genome shotgun (WGS) entry which is preliminary data.</text>
</comment>
<organism evidence="8 9">
    <name type="scientific">Pseudolycoriella hygida</name>
    <dbReference type="NCBI Taxonomy" id="35572"/>
    <lineage>
        <taxon>Eukaryota</taxon>
        <taxon>Metazoa</taxon>
        <taxon>Ecdysozoa</taxon>
        <taxon>Arthropoda</taxon>
        <taxon>Hexapoda</taxon>
        <taxon>Insecta</taxon>
        <taxon>Pterygota</taxon>
        <taxon>Neoptera</taxon>
        <taxon>Endopterygota</taxon>
        <taxon>Diptera</taxon>
        <taxon>Nematocera</taxon>
        <taxon>Sciaroidea</taxon>
        <taxon>Sciaridae</taxon>
        <taxon>Pseudolycoriella</taxon>
    </lineage>
</organism>
<evidence type="ECO:0000313" key="8">
    <source>
        <dbReference type="EMBL" id="KAJ6649165.1"/>
    </source>
</evidence>
<dbReference type="FunFam" id="4.10.280.10:FF:000035">
    <property type="entry name" value="Pancreas-specific transcription factor 1a"/>
    <property type="match status" value="1"/>
</dbReference>
<evidence type="ECO:0000259" key="7">
    <source>
        <dbReference type="PROSITE" id="PS50940"/>
    </source>
</evidence>